<keyword evidence="1" id="KW-0472">Membrane</keyword>
<accession>A0A4R5VXI4</accession>
<dbReference type="AlphaFoldDB" id="A0A4R5VXI4"/>
<dbReference type="EMBL" id="SMYO01000002">
    <property type="protein sequence ID" value="TDK64031.1"/>
    <property type="molecule type" value="Genomic_DNA"/>
</dbReference>
<dbReference type="RefSeq" id="WP_133332977.1">
    <property type="nucleotide sequence ID" value="NZ_JAVGVR010000001.1"/>
</dbReference>
<evidence type="ECO:0000313" key="4">
    <source>
        <dbReference type="Proteomes" id="UP000295132"/>
    </source>
</evidence>
<feature type="transmembrane region" description="Helical" evidence="1">
    <location>
        <begin position="49"/>
        <end position="70"/>
    </location>
</feature>
<comment type="caution">
    <text evidence="3">The sequence shown here is derived from an EMBL/GenBank/DDBJ whole genome shotgun (WGS) entry which is preliminary data.</text>
</comment>
<organism evidence="3 4">
    <name type="scientific">Bacillus salipaludis</name>
    <dbReference type="NCBI Taxonomy" id="2547811"/>
    <lineage>
        <taxon>Bacteria</taxon>
        <taxon>Bacillati</taxon>
        <taxon>Bacillota</taxon>
        <taxon>Bacilli</taxon>
        <taxon>Bacillales</taxon>
        <taxon>Bacillaceae</taxon>
        <taxon>Bacillus</taxon>
    </lineage>
</organism>
<dbReference type="Proteomes" id="UP001178888">
    <property type="component" value="Unassembled WGS sequence"/>
</dbReference>
<feature type="transmembrane region" description="Helical" evidence="1">
    <location>
        <begin position="82"/>
        <end position="102"/>
    </location>
</feature>
<dbReference type="Proteomes" id="UP000295132">
    <property type="component" value="Unassembled WGS sequence"/>
</dbReference>
<sequence>MTPETVRVILDIVAYYFCVQMSFSALVLVMGRVILGPYEAWVYENPRNLFQRVSTFCMVAVLGVGPYLNNRFMKFSWIVRKILLLISISILCVVCVIIYYVIKNILEMIFL</sequence>
<keyword evidence="5" id="KW-1185">Reference proteome</keyword>
<reference evidence="3 4" key="1">
    <citation type="submission" date="2019-03" db="EMBL/GenBank/DDBJ databases">
        <title>Bacillus niacini sp. nov. a Nicotinate-Metabolizing Mesophile Isolated from Soil.</title>
        <authorList>
            <person name="Zhang G."/>
        </authorList>
    </citation>
    <scope>NUCLEOTIDE SEQUENCE [LARGE SCALE GENOMIC DNA]</scope>
    <source>
        <strain evidence="3 4">WN066</strain>
    </source>
</reference>
<evidence type="ECO:0000313" key="5">
    <source>
        <dbReference type="Proteomes" id="UP001178888"/>
    </source>
</evidence>
<evidence type="ECO:0000313" key="3">
    <source>
        <dbReference type="EMBL" id="TDK64031.1"/>
    </source>
</evidence>
<dbReference type="EMBL" id="JAVGVR010000001">
    <property type="protein sequence ID" value="MDQ6595107.1"/>
    <property type="molecule type" value="Genomic_DNA"/>
</dbReference>
<keyword evidence="1" id="KW-1133">Transmembrane helix</keyword>
<evidence type="ECO:0000313" key="2">
    <source>
        <dbReference type="EMBL" id="MDQ6595107.1"/>
    </source>
</evidence>
<feature type="transmembrane region" description="Helical" evidence="1">
    <location>
        <begin position="12"/>
        <end position="34"/>
    </location>
</feature>
<name>A0A4R5VXI4_9BACI</name>
<reference evidence="2" key="2">
    <citation type="submission" date="2023-08" db="EMBL/GenBank/DDBJ databases">
        <title>Nitrogen cycling bacteria in agricultural field soils.</title>
        <authorList>
            <person name="Jang J."/>
        </authorList>
    </citation>
    <scope>NUCLEOTIDE SEQUENCE</scope>
    <source>
        <strain evidence="2">PS3-36</strain>
    </source>
</reference>
<protein>
    <submittedName>
        <fullName evidence="3">Uncharacterized protein</fullName>
    </submittedName>
</protein>
<evidence type="ECO:0000256" key="1">
    <source>
        <dbReference type="SAM" id="Phobius"/>
    </source>
</evidence>
<gene>
    <name evidence="3" type="ORF">E2K98_03960</name>
    <name evidence="2" type="ORF">RCG21_01340</name>
</gene>
<keyword evidence="1" id="KW-0812">Transmembrane</keyword>
<proteinExistence type="predicted"/>